<dbReference type="InterPro" id="IPR010710">
    <property type="entry name" value="DUF1289"/>
</dbReference>
<reference evidence="1" key="1">
    <citation type="submission" date="2013-08" db="EMBL/GenBank/DDBJ databases">
        <authorList>
            <person name="Mendez C."/>
            <person name="Richter M."/>
            <person name="Ferrer M."/>
            <person name="Sanchez J."/>
        </authorList>
    </citation>
    <scope>NUCLEOTIDE SEQUENCE</scope>
</reference>
<comment type="caution">
    <text evidence="1">The sequence shown here is derived from an EMBL/GenBank/DDBJ whole genome shotgun (WGS) entry which is preliminary data.</text>
</comment>
<reference evidence="1" key="2">
    <citation type="journal article" date="2014" name="ISME J.">
        <title>Microbial stratification in low pH oxic and suboxic macroscopic growths along an acid mine drainage.</title>
        <authorList>
            <person name="Mendez-Garcia C."/>
            <person name="Mesa V."/>
            <person name="Sprenger R.R."/>
            <person name="Richter M."/>
            <person name="Diez M.S."/>
            <person name="Solano J."/>
            <person name="Bargiela R."/>
            <person name="Golyshina O.V."/>
            <person name="Manteca A."/>
            <person name="Ramos J.L."/>
            <person name="Gallego J.R."/>
            <person name="Llorente I."/>
            <person name="Martins Dos Santos V.A."/>
            <person name="Jensen O.N."/>
            <person name="Pelaez A.I."/>
            <person name="Sanchez J."/>
            <person name="Ferrer M."/>
        </authorList>
    </citation>
    <scope>NUCLEOTIDE SEQUENCE</scope>
</reference>
<dbReference type="EMBL" id="AUZY01002509">
    <property type="protein sequence ID" value="EQD72127.1"/>
    <property type="molecule type" value="Genomic_DNA"/>
</dbReference>
<gene>
    <name evidence="1" type="ORF">B1B_04018</name>
</gene>
<organism evidence="1">
    <name type="scientific">mine drainage metagenome</name>
    <dbReference type="NCBI Taxonomy" id="410659"/>
    <lineage>
        <taxon>unclassified sequences</taxon>
        <taxon>metagenomes</taxon>
        <taxon>ecological metagenomes</taxon>
    </lineage>
</organism>
<dbReference type="PANTHER" id="PTHR35175">
    <property type="entry name" value="DUF1289 DOMAIN-CONTAINING PROTEIN"/>
    <property type="match status" value="1"/>
</dbReference>
<dbReference type="Pfam" id="PF06945">
    <property type="entry name" value="DUF1289"/>
    <property type="match status" value="1"/>
</dbReference>
<name>T1BQK6_9ZZZZ</name>
<dbReference type="PANTHER" id="PTHR35175:SF2">
    <property type="entry name" value="DUF1289 DOMAIN-CONTAINING PROTEIN"/>
    <property type="match status" value="1"/>
</dbReference>
<evidence type="ECO:0000313" key="1">
    <source>
        <dbReference type="EMBL" id="EQD72127.1"/>
    </source>
</evidence>
<feature type="non-terminal residue" evidence="1">
    <location>
        <position position="1"/>
    </location>
</feature>
<protein>
    <submittedName>
        <fullName evidence="1">Protein containing DUF1289</fullName>
    </submittedName>
</protein>
<proteinExistence type="predicted"/>
<dbReference type="AlphaFoldDB" id="T1BQK6"/>
<sequence>QRATPSHTKIHREAQCKRSAIVRQPLARCASRAGTKLRGMSVETLPIVSTPCIGACRLDRDNLCMGCRRTLGEIAAWSRLDENERLRLMREVLPLRRIRHVRA</sequence>
<accession>T1BQK6</accession>